<dbReference type="GO" id="GO:0012505">
    <property type="term" value="C:endomembrane system"/>
    <property type="evidence" value="ECO:0007669"/>
    <property type="project" value="UniProtKB-SubCell"/>
</dbReference>
<evidence type="ECO:0000256" key="4">
    <source>
        <dbReference type="ARBA" id="ARBA00023136"/>
    </source>
</evidence>
<feature type="transmembrane region" description="Helical" evidence="5">
    <location>
        <begin position="39"/>
        <end position="57"/>
    </location>
</feature>
<dbReference type="Pfam" id="PF02656">
    <property type="entry name" value="DUF202"/>
    <property type="match status" value="1"/>
</dbReference>
<evidence type="ECO:0000256" key="2">
    <source>
        <dbReference type="ARBA" id="ARBA00022692"/>
    </source>
</evidence>
<evidence type="ECO:0000313" key="7">
    <source>
        <dbReference type="EMBL" id="QGW77345.1"/>
    </source>
</evidence>
<keyword evidence="2 5" id="KW-0812">Transmembrane</keyword>
<evidence type="ECO:0000256" key="5">
    <source>
        <dbReference type="SAM" id="Phobius"/>
    </source>
</evidence>
<dbReference type="EMBL" id="CP046621">
    <property type="protein sequence ID" value="QGW77345.1"/>
    <property type="molecule type" value="Genomic_DNA"/>
</dbReference>
<feature type="domain" description="DUF202" evidence="6">
    <location>
        <begin position="5"/>
        <end position="67"/>
    </location>
</feature>
<keyword evidence="3 5" id="KW-1133">Transmembrane helix</keyword>
<evidence type="ECO:0000256" key="1">
    <source>
        <dbReference type="ARBA" id="ARBA00004127"/>
    </source>
</evidence>
<keyword evidence="4 5" id="KW-0472">Membrane</keyword>
<reference evidence="7" key="1">
    <citation type="submission" date="2019-12" db="EMBL/GenBank/DDBJ databases">
        <title>Hybrid Genome Assemblies of two High G+C Isolates from Undergraduate Microbiology Courses.</title>
        <authorList>
            <person name="Ne Ville C.J."/>
            <person name="Enright D."/>
            <person name="Hernandez I."/>
            <person name="Dodsworth J."/>
            <person name="Orwin P.M."/>
        </authorList>
    </citation>
    <scope>NUCLEOTIDE SEQUENCE [LARGE SCALE GENOMIC DNA]</scope>
    <source>
        <strain evidence="7">Neo</strain>
    </source>
</reference>
<accession>A0A6I6HC40</accession>
<dbReference type="AlphaFoldDB" id="A0A6I6HC40"/>
<feature type="transmembrane region" description="Helical" evidence="5">
    <location>
        <begin position="82"/>
        <end position="102"/>
    </location>
</feature>
<evidence type="ECO:0000259" key="6">
    <source>
        <dbReference type="Pfam" id="PF02656"/>
    </source>
</evidence>
<name>A0A6I6HC40_9PSED</name>
<protein>
    <submittedName>
        <fullName evidence="7">DUF202 domain-containing protein</fullName>
    </submittedName>
</protein>
<evidence type="ECO:0000256" key="3">
    <source>
        <dbReference type="ARBA" id="ARBA00022989"/>
    </source>
</evidence>
<dbReference type="InterPro" id="IPR003807">
    <property type="entry name" value="DUF202"/>
</dbReference>
<sequence>MVTDAGLQPERTTLAWKRTHILLVLVACLALRCLQHHPMLTIAVITLAGLMALLIVVEQGRCYRRARLGIARQGPTCNPRPLLTLCLCTALLAALTLFAVLAQA</sequence>
<dbReference type="Proteomes" id="UP000426235">
    <property type="component" value="Chromosome"/>
</dbReference>
<comment type="subcellular location">
    <subcellularLocation>
        <location evidence="1">Endomembrane system</location>
        <topology evidence="1">Multi-pass membrane protein</topology>
    </subcellularLocation>
</comment>
<evidence type="ECO:0000313" key="8">
    <source>
        <dbReference type="Proteomes" id="UP000426235"/>
    </source>
</evidence>
<proteinExistence type="predicted"/>
<organism evidence="7 8">
    <name type="scientific">Pseudomonas alkylphenolica</name>
    <dbReference type="NCBI Taxonomy" id="237609"/>
    <lineage>
        <taxon>Bacteria</taxon>
        <taxon>Pseudomonadati</taxon>
        <taxon>Pseudomonadota</taxon>
        <taxon>Gammaproteobacteria</taxon>
        <taxon>Pseudomonadales</taxon>
        <taxon>Pseudomonadaceae</taxon>
        <taxon>Pseudomonas</taxon>
    </lineage>
</organism>
<gene>
    <name evidence="7" type="ORF">GPJ81_11845</name>
</gene>
<dbReference type="RefSeq" id="WP_157192343.1">
    <property type="nucleotide sequence ID" value="NZ_CP046621.1"/>
</dbReference>
<keyword evidence="8" id="KW-1185">Reference proteome</keyword>